<dbReference type="SMART" id="SM01370">
    <property type="entry name" value="TAFII55_N"/>
    <property type="match status" value="1"/>
</dbReference>
<dbReference type="RefSeq" id="XP_009264482.1">
    <property type="nucleotide sequence ID" value="XM_009266207.1"/>
</dbReference>
<dbReference type="Pfam" id="PF04658">
    <property type="entry name" value="TAFII55_N"/>
    <property type="match status" value="1"/>
</dbReference>
<dbReference type="Proteomes" id="UP000010094">
    <property type="component" value="Chromosome V"/>
</dbReference>
<dbReference type="GeneID" id="20521284"/>
<sequence length="240" mass="28049">MERQFILRLHETIKHVVDLKSSTLDVCNDKSVVLVHNGKRYPGIIVRLPCIVESQKTMDGRQHYKVADISTLVVVYPHGDFDFDKEREMHELSGLCPPLKYVKARRFRKKNSKVEYVEEIERKVNELLEKDMKAISVEVVTKEEKEDSDDLDVLAAEIENKLADHEELHQEEVQACPPEADEKKEEKPRNAEVERLEKSIEEKRKQMESALNPILQKRFESQLGVLMKELEEMKRSLEVE</sequence>
<evidence type="ECO:0000256" key="5">
    <source>
        <dbReference type="ARBA" id="ARBA00023242"/>
    </source>
</evidence>
<dbReference type="GO" id="GO:0016251">
    <property type="term" value="F:RNA polymerase II general transcription initiation factor activity"/>
    <property type="evidence" value="ECO:0007669"/>
    <property type="project" value="TreeGrafter"/>
</dbReference>
<name>I7AEA8_ENCRO</name>
<evidence type="ECO:0000256" key="1">
    <source>
        <dbReference type="ARBA" id="ARBA00004123"/>
    </source>
</evidence>
<accession>I7AEA8</accession>
<dbReference type="PANTHER" id="PTHR12228">
    <property type="entry name" value="TRANSCRIPTION INITIATION FACTOR TFIID 55 KD SUBUNIT-RELATED"/>
    <property type="match status" value="1"/>
</dbReference>
<keyword evidence="4" id="KW-0804">Transcription</keyword>
<dbReference type="EMBL" id="CP003522">
    <property type="protein sequence ID" value="AFN82985.1"/>
    <property type="molecule type" value="Genomic_DNA"/>
</dbReference>
<evidence type="ECO:0000313" key="9">
    <source>
        <dbReference type="Proteomes" id="UP000010094"/>
    </source>
</evidence>
<evidence type="ECO:0000259" key="7">
    <source>
        <dbReference type="SMART" id="SM01370"/>
    </source>
</evidence>
<evidence type="ECO:0000313" key="8">
    <source>
        <dbReference type="EMBL" id="AFN82985.1"/>
    </source>
</evidence>
<keyword evidence="3" id="KW-0805">Transcription regulation</keyword>
<comment type="subcellular location">
    <subcellularLocation>
        <location evidence="1">Nucleus</location>
    </subcellularLocation>
</comment>
<dbReference type="InterPro" id="IPR037817">
    <property type="entry name" value="TAF7"/>
</dbReference>
<evidence type="ECO:0000256" key="6">
    <source>
        <dbReference type="SAM" id="MobiDB-lite"/>
    </source>
</evidence>
<reference evidence="8 9" key="1">
    <citation type="journal article" date="2012" name="Proc. Natl. Acad. Sci. U.S.A.">
        <title>Gain and loss of multiple functionally related, horizontally transferred genes in the reduced genomes of two microsporidian parasites.</title>
        <authorList>
            <person name="Pombert J.-F."/>
            <person name="Selman M."/>
            <person name="Burki F."/>
            <person name="Bardell F.T."/>
            <person name="Farinelli L."/>
            <person name="Solter L.F."/>
            <person name="Whitman D.W."/>
            <person name="Weiss L.M."/>
            <person name="Corradi N."/>
            <person name="Keeling P.J."/>
        </authorList>
    </citation>
    <scope>NUCLEOTIDE SEQUENCE [LARGE SCALE GENOMIC DNA]</scope>
    <source>
        <strain evidence="8 9">SJ-2008</strain>
    </source>
</reference>
<evidence type="ECO:0000256" key="2">
    <source>
        <dbReference type="ARBA" id="ARBA00009368"/>
    </source>
</evidence>
<organism evidence="8 9">
    <name type="scientific">Encephalitozoon romaleae (strain SJ-2008)</name>
    <name type="common">Microsporidian parasite</name>
    <dbReference type="NCBI Taxonomy" id="1178016"/>
    <lineage>
        <taxon>Eukaryota</taxon>
        <taxon>Fungi</taxon>
        <taxon>Fungi incertae sedis</taxon>
        <taxon>Microsporidia</taxon>
        <taxon>Unikaryonidae</taxon>
        <taxon>Encephalitozoon</taxon>
    </lineage>
</organism>
<comment type="similarity">
    <text evidence="2">Belongs to the TAF7 family.</text>
</comment>
<dbReference type="CDD" id="cd08047">
    <property type="entry name" value="TAF7"/>
    <property type="match status" value="1"/>
</dbReference>
<keyword evidence="9" id="KW-1185">Reference proteome</keyword>
<feature type="region of interest" description="Disordered" evidence="6">
    <location>
        <begin position="175"/>
        <end position="199"/>
    </location>
</feature>
<dbReference type="AlphaFoldDB" id="I7AEA8"/>
<dbReference type="GO" id="GO:0005669">
    <property type="term" value="C:transcription factor TFIID complex"/>
    <property type="evidence" value="ECO:0007669"/>
    <property type="project" value="InterPro"/>
</dbReference>
<proteinExistence type="inferred from homology"/>
<protein>
    <submittedName>
        <fullName evidence="8">TATA-binding protein-associated factor</fullName>
    </submittedName>
</protein>
<keyword evidence="5" id="KW-0539">Nucleus</keyword>
<dbReference type="OrthoDB" id="153872at2759"/>
<evidence type="ECO:0000256" key="3">
    <source>
        <dbReference type="ARBA" id="ARBA00023015"/>
    </source>
</evidence>
<dbReference type="KEGG" id="ero:EROM_050520"/>
<dbReference type="PANTHER" id="PTHR12228:SF0">
    <property type="entry name" value="TATA-BOX BINDING PROTEIN ASSOCIATED FACTOR 7"/>
    <property type="match status" value="1"/>
</dbReference>
<feature type="compositionally biased region" description="Basic and acidic residues" evidence="6">
    <location>
        <begin position="180"/>
        <end position="199"/>
    </location>
</feature>
<feature type="domain" description="TAFII55 protein conserved region" evidence="7">
    <location>
        <begin position="1"/>
        <end position="136"/>
    </location>
</feature>
<gene>
    <name evidence="8" type="ordered locus">EROM_050520</name>
</gene>
<dbReference type="VEuPathDB" id="MicrosporidiaDB:EROM_050520"/>
<dbReference type="InterPro" id="IPR006751">
    <property type="entry name" value="TAFII55_prot_cons_reg"/>
</dbReference>
<dbReference type="GO" id="GO:0051123">
    <property type="term" value="P:RNA polymerase II preinitiation complex assembly"/>
    <property type="evidence" value="ECO:0007669"/>
    <property type="project" value="TreeGrafter"/>
</dbReference>
<evidence type="ECO:0000256" key="4">
    <source>
        <dbReference type="ARBA" id="ARBA00023163"/>
    </source>
</evidence>
<dbReference type="HOGENOM" id="CLU_069947_0_0_1"/>